<dbReference type="PANTHER" id="PTHR31719">
    <property type="entry name" value="NAC TRANSCRIPTION FACTOR 56"/>
    <property type="match status" value="1"/>
</dbReference>
<comment type="caution">
    <text evidence="7">The sequence shown here is derived from an EMBL/GenBank/DDBJ whole genome shotgun (WGS) entry which is preliminary data.</text>
</comment>
<proteinExistence type="predicted"/>
<accession>A0A8T0W7E9</accession>
<sequence length="383" mass="41387">MAAAAEIPDEVVPPTFRFRPTQRELIEFYLLPRARGQDPFPGVIIEDDAAGSSLPWDLFARHGLGSEDEAYFLARTGEARKPGARQDRACDGGVGAWKMQSSADKDLRVGGERILCRRSNLSLHMGKGKSGGSVGWVMHEYTIAAPPCPSPVKICHIAFTGHGRKRKRVPDGQEDCAGEHASRRARVEAAAAGGRSSGEMQMLGPDSGEVVVVHASADQERSQLVLTDDDMFPQSPLLGSSDFLDFPSAASANAEQYQELEQQVPSTEEEQVPSTAEEEQQMPQLMVQQSGMAEQLSAGELEFWSSIVVDVQSTNCAEQEFWSSNGVDSNSVVPGMGDMAADDQDQQEFWSSFMSDVESNCTVPDMAAGALGGDLWGAYCITC</sequence>
<reference evidence="7" key="1">
    <citation type="submission" date="2020-05" db="EMBL/GenBank/DDBJ databases">
        <title>WGS assembly of Panicum virgatum.</title>
        <authorList>
            <person name="Lovell J.T."/>
            <person name="Jenkins J."/>
            <person name="Shu S."/>
            <person name="Juenger T.E."/>
            <person name="Schmutz J."/>
        </authorList>
    </citation>
    <scope>NUCLEOTIDE SEQUENCE</scope>
    <source>
        <strain evidence="7">AP13</strain>
    </source>
</reference>
<dbReference type="SUPFAM" id="SSF101941">
    <property type="entry name" value="NAC domain"/>
    <property type="match status" value="1"/>
</dbReference>
<dbReference type="GO" id="GO:0006355">
    <property type="term" value="P:regulation of DNA-templated transcription"/>
    <property type="evidence" value="ECO:0007669"/>
    <property type="project" value="InterPro"/>
</dbReference>
<feature type="region of interest" description="Disordered" evidence="5">
    <location>
        <begin position="254"/>
        <end position="278"/>
    </location>
</feature>
<dbReference type="Pfam" id="PF02365">
    <property type="entry name" value="NAM"/>
    <property type="match status" value="1"/>
</dbReference>
<dbReference type="OrthoDB" id="655572at2759"/>
<dbReference type="AlphaFoldDB" id="A0A8T0W7E9"/>
<evidence type="ECO:0000256" key="3">
    <source>
        <dbReference type="ARBA" id="ARBA00023163"/>
    </source>
</evidence>
<dbReference type="PANTHER" id="PTHR31719:SF116">
    <property type="entry name" value="NAC DOMAIN-CONTAINING PROTEIN"/>
    <property type="match status" value="1"/>
</dbReference>
<protein>
    <recommendedName>
        <fullName evidence="6">NAC domain-containing protein</fullName>
    </recommendedName>
</protein>
<evidence type="ECO:0000313" key="7">
    <source>
        <dbReference type="EMBL" id="KAG2641284.1"/>
    </source>
</evidence>
<evidence type="ECO:0000259" key="6">
    <source>
        <dbReference type="PROSITE" id="PS51005"/>
    </source>
</evidence>
<feature type="domain" description="NAC" evidence="6">
    <location>
        <begin position="12"/>
        <end position="160"/>
    </location>
</feature>
<dbReference type="Proteomes" id="UP000823388">
    <property type="component" value="Chromosome 2K"/>
</dbReference>
<dbReference type="GO" id="GO:0003677">
    <property type="term" value="F:DNA binding"/>
    <property type="evidence" value="ECO:0007669"/>
    <property type="project" value="UniProtKB-KW"/>
</dbReference>
<feature type="compositionally biased region" description="Acidic residues" evidence="5">
    <location>
        <begin position="267"/>
        <end position="278"/>
    </location>
</feature>
<keyword evidence="8" id="KW-1185">Reference proteome</keyword>
<evidence type="ECO:0000313" key="8">
    <source>
        <dbReference type="Proteomes" id="UP000823388"/>
    </source>
</evidence>
<feature type="compositionally biased region" description="Polar residues" evidence="5">
    <location>
        <begin position="254"/>
        <end position="266"/>
    </location>
</feature>
<evidence type="ECO:0000256" key="4">
    <source>
        <dbReference type="ARBA" id="ARBA00023242"/>
    </source>
</evidence>
<keyword evidence="1" id="KW-0805">Transcription regulation</keyword>
<evidence type="ECO:0000256" key="5">
    <source>
        <dbReference type="SAM" id="MobiDB-lite"/>
    </source>
</evidence>
<evidence type="ECO:0000256" key="2">
    <source>
        <dbReference type="ARBA" id="ARBA00023125"/>
    </source>
</evidence>
<dbReference type="InterPro" id="IPR003441">
    <property type="entry name" value="NAC-dom"/>
</dbReference>
<evidence type="ECO:0000256" key="1">
    <source>
        <dbReference type="ARBA" id="ARBA00023015"/>
    </source>
</evidence>
<gene>
    <name evidence="7" type="ORF">PVAP13_2KG170516</name>
</gene>
<organism evidence="7 8">
    <name type="scientific">Panicum virgatum</name>
    <name type="common">Blackwell switchgrass</name>
    <dbReference type="NCBI Taxonomy" id="38727"/>
    <lineage>
        <taxon>Eukaryota</taxon>
        <taxon>Viridiplantae</taxon>
        <taxon>Streptophyta</taxon>
        <taxon>Embryophyta</taxon>
        <taxon>Tracheophyta</taxon>
        <taxon>Spermatophyta</taxon>
        <taxon>Magnoliopsida</taxon>
        <taxon>Liliopsida</taxon>
        <taxon>Poales</taxon>
        <taxon>Poaceae</taxon>
        <taxon>PACMAD clade</taxon>
        <taxon>Panicoideae</taxon>
        <taxon>Panicodae</taxon>
        <taxon>Paniceae</taxon>
        <taxon>Panicinae</taxon>
        <taxon>Panicum</taxon>
        <taxon>Panicum sect. Hiantes</taxon>
    </lineage>
</organism>
<keyword evidence="4" id="KW-0539">Nucleus</keyword>
<name>A0A8T0W7E9_PANVG</name>
<dbReference type="Gene3D" id="2.170.150.80">
    <property type="entry name" value="NAC domain"/>
    <property type="match status" value="1"/>
</dbReference>
<dbReference type="InterPro" id="IPR036093">
    <property type="entry name" value="NAC_dom_sf"/>
</dbReference>
<keyword evidence="3" id="KW-0804">Transcription</keyword>
<dbReference type="EMBL" id="CM029039">
    <property type="protein sequence ID" value="KAG2641284.1"/>
    <property type="molecule type" value="Genomic_DNA"/>
</dbReference>
<keyword evidence="2" id="KW-0238">DNA-binding</keyword>
<dbReference type="PROSITE" id="PS51005">
    <property type="entry name" value="NAC"/>
    <property type="match status" value="1"/>
</dbReference>